<accession>A0A5B8U389</accession>
<gene>
    <name evidence="1" type="ORF">FSW04_08025</name>
</gene>
<proteinExistence type="predicted"/>
<dbReference type="RefSeq" id="WP_146918085.1">
    <property type="nucleotide sequence ID" value="NZ_CP042430.1"/>
</dbReference>
<keyword evidence="2" id="KW-1185">Reference proteome</keyword>
<protein>
    <submittedName>
        <fullName evidence="1">Uncharacterized protein</fullName>
    </submittedName>
</protein>
<dbReference type="AlphaFoldDB" id="A0A5B8U389"/>
<evidence type="ECO:0000313" key="2">
    <source>
        <dbReference type="Proteomes" id="UP000321805"/>
    </source>
</evidence>
<evidence type="ECO:0000313" key="1">
    <source>
        <dbReference type="EMBL" id="QEC47529.1"/>
    </source>
</evidence>
<reference evidence="1 2" key="1">
    <citation type="journal article" date="2018" name="J. Microbiol.">
        <title>Baekduia soli gen. nov., sp. nov., a novel bacterium isolated from the soil of Baekdu Mountain and proposal of a novel family name, Baekduiaceae fam. nov.</title>
        <authorList>
            <person name="An D.S."/>
            <person name="Siddiqi M.Z."/>
            <person name="Kim K.H."/>
            <person name="Yu H.S."/>
            <person name="Im W.T."/>
        </authorList>
    </citation>
    <scope>NUCLEOTIDE SEQUENCE [LARGE SCALE GENOMIC DNA]</scope>
    <source>
        <strain evidence="1 2">BR7-21</strain>
    </source>
</reference>
<name>A0A5B8U389_9ACTN</name>
<dbReference type="KEGG" id="bsol:FSW04_08025"/>
<dbReference type="Proteomes" id="UP000321805">
    <property type="component" value="Chromosome"/>
</dbReference>
<dbReference type="EMBL" id="CP042430">
    <property type="protein sequence ID" value="QEC47529.1"/>
    <property type="molecule type" value="Genomic_DNA"/>
</dbReference>
<sequence length="118" mass="12195">MPPLPALKTPGRAVVTAIGGGMVVDGPQLGAERRRARPPLRTVWPRSVPARRSARSWPAGWAIASWRVALACASLACAFSAALTGVFGPGLGALGTGAGCRDGALRELPGQYSFLMTK</sequence>
<organism evidence="1 2">
    <name type="scientific">Baekduia soli</name>
    <dbReference type="NCBI Taxonomy" id="496014"/>
    <lineage>
        <taxon>Bacteria</taxon>
        <taxon>Bacillati</taxon>
        <taxon>Actinomycetota</taxon>
        <taxon>Thermoleophilia</taxon>
        <taxon>Solirubrobacterales</taxon>
        <taxon>Baekduiaceae</taxon>
        <taxon>Baekduia</taxon>
    </lineage>
</organism>